<feature type="transmembrane region" description="Helical" evidence="7">
    <location>
        <begin position="41"/>
        <end position="66"/>
    </location>
</feature>
<keyword evidence="5 7" id="KW-1133">Transmembrane helix</keyword>
<protein>
    <submittedName>
        <fullName evidence="9">Glutathione transport system permease protein GsiD</fullName>
    </submittedName>
</protein>
<dbReference type="SUPFAM" id="SSF161098">
    <property type="entry name" value="MetI-like"/>
    <property type="match status" value="1"/>
</dbReference>
<comment type="subcellular location">
    <subcellularLocation>
        <location evidence="1">Cell membrane</location>
        <topology evidence="1">Multi-pass membrane protein</topology>
    </subcellularLocation>
</comment>
<dbReference type="InterPro" id="IPR000515">
    <property type="entry name" value="MetI-like"/>
</dbReference>
<feature type="transmembrane region" description="Helical" evidence="7">
    <location>
        <begin position="87"/>
        <end position="108"/>
    </location>
</feature>
<keyword evidence="4 7" id="KW-0812">Transmembrane</keyword>
<keyword evidence="2" id="KW-0813">Transport</keyword>
<dbReference type="Gene3D" id="1.10.3720.10">
    <property type="entry name" value="MetI-like"/>
    <property type="match status" value="1"/>
</dbReference>
<evidence type="ECO:0000313" key="9">
    <source>
        <dbReference type="EMBL" id="MPM31798.1"/>
    </source>
</evidence>
<accession>A0A644YUY8</accession>
<dbReference type="InterPro" id="IPR050366">
    <property type="entry name" value="BP-dependent_transpt_permease"/>
</dbReference>
<evidence type="ECO:0000256" key="3">
    <source>
        <dbReference type="ARBA" id="ARBA00022475"/>
    </source>
</evidence>
<organism evidence="9">
    <name type="scientific">bioreactor metagenome</name>
    <dbReference type="NCBI Taxonomy" id="1076179"/>
    <lineage>
        <taxon>unclassified sequences</taxon>
        <taxon>metagenomes</taxon>
        <taxon>ecological metagenomes</taxon>
    </lineage>
</organism>
<dbReference type="PANTHER" id="PTHR43386">
    <property type="entry name" value="OLIGOPEPTIDE TRANSPORT SYSTEM PERMEASE PROTEIN APPC"/>
    <property type="match status" value="1"/>
</dbReference>
<comment type="caution">
    <text evidence="9">The sequence shown here is derived from an EMBL/GenBank/DDBJ whole genome shotgun (WGS) entry which is preliminary data.</text>
</comment>
<keyword evidence="6 7" id="KW-0472">Membrane</keyword>
<evidence type="ECO:0000256" key="5">
    <source>
        <dbReference type="ARBA" id="ARBA00022989"/>
    </source>
</evidence>
<dbReference type="Pfam" id="PF00528">
    <property type="entry name" value="BPD_transp_1"/>
    <property type="match status" value="1"/>
</dbReference>
<proteinExistence type="predicted"/>
<evidence type="ECO:0000256" key="7">
    <source>
        <dbReference type="SAM" id="Phobius"/>
    </source>
</evidence>
<evidence type="ECO:0000256" key="1">
    <source>
        <dbReference type="ARBA" id="ARBA00004651"/>
    </source>
</evidence>
<evidence type="ECO:0000256" key="6">
    <source>
        <dbReference type="ARBA" id="ARBA00023136"/>
    </source>
</evidence>
<dbReference type="PROSITE" id="PS50928">
    <property type="entry name" value="ABC_TM1"/>
    <property type="match status" value="1"/>
</dbReference>
<dbReference type="EMBL" id="VSSQ01006177">
    <property type="protein sequence ID" value="MPM31798.1"/>
    <property type="molecule type" value="Genomic_DNA"/>
</dbReference>
<reference evidence="9" key="1">
    <citation type="submission" date="2019-08" db="EMBL/GenBank/DDBJ databases">
        <authorList>
            <person name="Kucharzyk K."/>
            <person name="Murdoch R.W."/>
            <person name="Higgins S."/>
            <person name="Loffler F."/>
        </authorList>
    </citation>
    <scope>NUCLEOTIDE SEQUENCE</scope>
</reference>
<dbReference type="CDD" id="cd06261">
    <property type="entry name" value="TM_PBP2"/>
    <property type="match status" value="1"/>
</dbReference>
<gene>
    <name evidence="9" type="primary">gsiD_26</name>
    <name evidence="9" type="ORF">SDC9_78355</name>
</gene>
<evidence type="ECO:0000256" key="4">
    <source>
        <dbReference type="ARBA" id="ARBA00022692"/>
    </source>
</evidence>
<dbReference type="AlphaFoldDB" id="A0A644YUY8"/>
<dbReference type="PANTHER" id="PTHR43386:SF1">
    <property type="entry name" value="D,D-DIPEPTIDE TRANSPORT SYSTEM PERMEASE PROTEIN DDPC-RELATED"/>
    <property type="match status" value="1"/>
</dbReference>
<dbReference type="GO" id="GO:0055085">
    <property type="term" value="P:transmembrane transport"/>
    <property type="evidence" value="ECO:0007669"/>
    <property type="project" value="InterPro"/>
</dbReference>
<evidence type="ECO:0000256" key="2">
    <source>
        <dbReference type="ARBA" id="ARBA00022448"/>
    </source>
</evidence>
<dbReference type="GO" id="GO:0005886">
    <property type="term" value="C:plasma membrane"/>
    <property type="evidence" value="ECO:0007669"/>
    <property type="project" value="UniProtKB-SubCell"/>
</dbReference>
<sequence length="122" mass="13116">MVRASVLSTREQEFVEAARAIGASNFRIILHHILPNSISPLIVQATLNMAGAIISASALSFLGFGIQAPKPEWGAMLSAGRKYIRTLPYLTVIPGLAIMAVVYALNVVGDGLRDCLDPRLKK</sequence>
<name>A0A644YUY8_9ZZZZ</name>
<evidence type="ECO:0000259" key="8">
    <source>
        <dbReference type="PROSITE" id="PS50928"/>
    </source>
</evidence>
<feature type="domain" description="ABC transmembrane type-1" evidence="8">
    <location>
        <begin position="1"/>
        <end position="109"/>
    </location>
</feature>
<keyword evidence="3" id="KW-1003">Cell membrane</keyword>
<dbReference type="InterPro" id="IPR035906">
    <property type="entry name" value="MetI-like_sf"/>
</dbReference>